<evidence type="ECO:0000256" key="2">
    <source>
        <dbReference type="ARBA" id="ARBA00010617"/>
    </source>
</evidence>
<dbReference type="AlphaFoldDB" id="A0AAW1WU55"/>
<organism evidence="12 13">
    <name type="scientific">Rubus argutus</name>
    <name type="common">Southern blackberry</name>
    <dbReference type="NCBI Taxonomy" id="59490"/>
    <lineage>
        <taxon>Eukaryota</taxon>
        <taxon>Viridiplantae</taxon>
        <taxon>Streptophyta</taxon>
        <taxon>Embryophyta</taxon>
        <taxon>Tracheophyta</taxon>
        <taxon>Spermatophyta</taxon>
        <taxon>Magnoliopsida</taxon>
        <taxon>eudicotyledons</taxon>
        <taxon>Gunneridae</taxon>
        <taxon>Pentapetalae</taxon>
        <taxon>rosids</taxon>
        <taxon>fabids</taxon>
        <taxon>Rosales</taxon>
        <taxon>Rosaceae</taxon>
        <taxon>Rosoideae</taxon>
        <taxon>Rosoideae incertae sedis</taxon>
        <taxon>Rubus</taxon>
    </lineage>
</organism>
<comment type="caution">
    <text evidence="12">The sequence shown here is derived from an EMBL/GenBank/DDBJ whole genome shotgun (WGS) entry which is preliminary data.</text>
</comment>
<dbReference type="PRINTS" id="PR00463">
    <property type="entry name" value="EP450I"/>
</dbReference>
<keyword evidence="5 11" id="KW-0479">Metal-binding</keyword>
<keyword evidence="6" id="KW-1133">Transmembrane helix</keyword>
<evidence type="ECO:0000313" key="13">
    <source>
        <dbReference type="Proteomes" id="UP001457282"/>
    </source>
</evidence>
<dbReference type="InterPro" id="IPR001128">
    <property type="entry name" value="Cyt_P450"/>
</dbReference>
<keyword evidence="10" id="KW-0472">Membrane</keyword>
<keyword evidence="8 11" id="KW-0408">Iron</keyword>
<evidence type="ECO:0000256" key="7">
    <source>
        <dbReference type="ARBA" id="ARBA00023002"/>
    </source>
</evidence>
<dbReference type="PANTHER" id="PTHR24282:SF255">
    <property type="entry name" value="CYTOCHROME P450 72A11-RELATED"/>
    <property type="match status" value="1"/>
</dbReference>
<dbReference type="InterPro" id="IPR036396">
    <property type="entry name" value="Cyt_P450_sf"/>
</dbReference>
<sequence length="129" mass="14209">MPYEVSRQVRCPSRPIKGSSPLTGVEISLPILLVHHDEELWGDDAKEFKPEKFAEGVSKVTNGQLSYLPFGGGPQVCIGQNFAMIEAKLALTLILQHFTFELSPSYAHASSSIASLRPQYGAHLILHQH</sequence>
<dbReference type="GO" id="GO:0005506">
    <property type="term" value="F:iron ion binding"/>
    <property type="evidence" value="ECO:0007669"/>
    <property type="project" value="InterPro"/>
</dbReference>
<evidence type="ECO:0000313" key="12">
    <source>
        <dbReference type="EMBL" id="KAK9927634.1"/>
    </source>
</evidence>
<evidence type="ECO:0008006" key="14">
    <source>
        <dbReference type="Google" id="ProtNLM"/>
    </source>
</evidence>
<evidence type="ECO:0000256" key="9">
    <source>
        <dbReference type="ARBA" id="ARBA00023033"/>
    </source>
</evidence>
<comment type="cofactor">
    <cofactor evidence="11">
        <name>heme</name>
        <dbReference type="ChEBI" id="CHEBI:30413"/>
    </cofactor>
</comment>
<proteinExistence type="inferred from homology"/>
<evidence type="ECO:0000256" key="1">
    <source>
        <dbReference type="ARBA" id="ARBA00004167"/>
    </source>
</evidence>
<evidence type="ECO:0000256" key="6">
    <source>
        <dbReference type="ARBA" id="ARBA00022989"/>
    </source>
</evidence>
<dbReference type="InterPro" id="IPR002401">
    <property type="entry name" value="Cyt_P450_E_grp-I"/>
</dbReference>
<feature type="binding site" description="axial binding residue" evidence="11">
    <location>
        <position position="77"/>
    </location>
    <ligand>
        <name>heme</name>
        <dbReference type="ChEBI" id="CHEBI:30413"/>
    </ligand>
    <ligandPart>
        <name>Fe</name>
        <dbReference type="ChEBI" id="CHEBI:18248"/>
    </ligandPart>
</feature>
<dbReference type="Gene3D" id="1.10.630.10">
    <property type="entry name" value="Cytochrome P450"/>
    <property type="match status" value="1"/>
</dbReference>
<name>A0AAW1WU55_RUBAR</name>
<dbReference type="GO" id="GO:0004497">
    <property type="term" value="F:monooxygenase activity"/>
    <property type="evidence" value="ECO:0007669"/>
    <property type="project" value="UniProtKB-KW"/>
</dbReference>
<keyword evidence="7" id="KW-0560">Oxidoreductase</keyword>
<dbReference type="EMBL" id="JBEDUW010000005">
    <property type="protein sequence ID" value="KAK9927634.1"/>
    <property type="molecule type" value="Genomic_DNA"/>
</dbReference>
<keyword evidence="9" id="KW-0503">Monooxygenase</keyword>
<evidence type="ECO:0000256" key="10">
    <source>
        <dbReference type="ARBA" id="ARBA00023136"/>
    </source>
</evidence>
<dbReference type="SUPFAM" id="SSF48264">
    <property type="entry name" value="Cytochrome P450"/>
    <property type="match status" value="1"/>
</dbReference>
<gene>
    <name evidence="12" type="ORF">M0R45_024810</name>
</gene>
<protein>
    <recommendedName>
        <fullName evidence="14">Cytochrome P450</fullName>
    </recommendedName>
</protein>
<dbReference type="GO" id="GO:0020037">
    <property type="term" value="F:heme binding"/>
    <property type="evidence" value="ECO:0007669"/>
    <property type="project" value="InterPro"/>
</dbReference>
<evidence type="ECO:0000256" key="5">
    <source>
        <dbReference type="ARBA" id="ARBA00022723"/>
    </source>
</evidence>
<dbReference type="GO" id="GO:0016020">
    <property type="term" value="C:membrane"/>
    <property type="evidence" value="ECO:0007669"/>
    <property type="project" value="UniProtKB-SubCell"/>
</dbReference>
<evidence type="ECO:0000256" key="8">
    <source>
        <dbReference type="ARBA" id="ARBA00023004"/>
    </source>
</evidence>
<evidence type="ECO:0000256" key="3">
    <source>
        <dbReference type="ARBA" id="ARBA00022617"/>
    </source>
</evidence>
<dbReference type="GO" id="GO:0016705">
    <property type="term" value="F:oxidoreductase activity, acting on paired donors, with incorporation or reduction of molecular oxygen"/>
    <property type="evidence" value="ECO:0007669"/>
    <property type="project" value="InterPro"/>
</dbReference>
<keyword evidence="3 11" id="KW-0349">Heme</keyword>
<dbReference type="InterPro" id="IPR050665">
    <property type="entry name" value="Cytochrome_P450_Monooxygen"/>
</dbReference>
<evidence type="ECO:0000256" key="4">
    <source>
        <dbReference type="ARBA" id="ARBA00022692"/>
    </source>
</evidence>
<comment type="subcellular location">
    <subcellularLocation>
        <location evidence="1">Membrane</location>
        <topology evidence="1">Single-pass membrane protein</topology>
    </subcellularLocation>
</comment>
<comment type="similarity">
    <text evidence="2">Belongs to the cytochrome P450 family.</text>
</comment>
<dbReference type="Proteomes" id="UP001457282">
    <property type="component" value="Unassembled WGS sequence"/>
</dbReference>
<accession>A0AAW1WU55</accession>
<dbReference type="Pfam" id="PF00067">
    <property type="entry name" value="p450"/>
    <property type="match status" value="1"/>
</dbReference>
<reference evidence="12 13" key="1">
    <citation type="journal article" date="2023" name="G3 (Bethesda)">
        <title>A chromosome-length genome assembly and annotation of blackberry (Rubus argutus, cv. 'Hillquist').</title>
        <authorList>
            <person name="Bruna T."/>
            <person name="Aryal R."/>
            <person name="Dudchenko O."/>
            <person name="Sargent D.J."/>
            <person name="Mead D."/>
            <person name="Buti M."/>
            <person name="Cavallini A."/>
            <person name="Hytonen T."/>
            <person name="Andres J."/>
            <person name="Pham M."/>
            <person name="Weisz D."/>
            <person name="Mascagni F."/>
            <person name="Usai G."/>
            <person name="Natali L."/>
            <person name="Bassil N."/>
            <person name="Fernandez G.E."/>
            <person name="Lomsadze A."/>
            <person name="Armour M."/>
            <person name="Olukolu B."/>
            <person name="Poorten T."/>
            <person name="Britton C."/>
            <person name="Davik J."/>
            <person name="Ashrafi H."/>
            <person name="Aiden E.L."/>
            <person name="Borodovsky M."/>
            <person name="Worthington M."/>
        </authorList>
    </citation>
    <scope>NUCLEOTIDE SEQUENCE [LARGE SCALE GENOMIC DNA]</scope>
    <source>
        <strain evidence="12">PI 553951</strain>
    </source>
</reference>
<dbReference type="PANTHER" id="PTHR24282">
    <property type="entry name" value="CYTOCHROME P450 FAMILY MEMBER"/>
    <property type="match status" value="1"/>
</dbReference>
<keyword evidence="4" id="KW-0812">Transmembrane</keyword>
<keyword evidence="13" id="KW-1185">Reference proteome</keyword>
<evidence type="ECO:0000256" key="11">
    <source>
        <dbReference type="PIRSR" id="PIRSR602401-1"/>
    </source>
</evidence>